<reference evidence="1" key="1">
    <citation type="submission" date="2021-08" db="EMBL/GenBank/DDBJ databases">
        <title>The first chromosome-level gecko genome reveals the dynamic sex chromosomes of Neotropical dwarf geckos (Sphaerodactylidae: Sphaerodactylus).</title>
        <authorList>
            <person name="Pinto B.J."/>
            <person name="Keating S.E."/>
            <person name="Gamble T."/>
        </authorList>
    </citation>
    <scope>NUCLEOTIDE SEQUENCE</scope>
    <source>
        <strain evidence="1">TG3544</strain>
    </source>
</reference>
<comment type="caution">
    <text evidence="1">The sequence shown here is derived from an EMBL/GenBank/DDBJ whole genome shotgun (WGS) entry which is preliminary data.</text>
</comment>
<dbReference type="EMBL" id="CM037623">
    <property type="protein sequence ID" value="KAH7988012.1"/>
    <property type="molecule type" value="Genomic_DNA"/>
</dbReference>
<name>A0ACB8E6E4_9SAUR</name>
<keyword evidence="2" id="KW-1185">Reference proteome</keyword>
<sequence length="78" mass="8224">MPLEAALRDSNEAPVEAPTECCHQLCQVVMGPVASSPGRSPLTKEAAAQMRNPLRSKEGLGLRHSVEGPVSQPALAFC</sequence>
<proteinExistence type="predicted"/>
<protein>
    <submittedName>
        <fullName evidence="1">Uncharacterized protein</fullName>
    </submittedName>
</protein>
<evidence type="ECO:0000313" key="1">
    <source>
        <dbReference type="EMBL" id="KAH7988012.1"/>
    </source>
</evidence>
<evidence type="ECO:0000313" key="2">
    <source>
        <dbReference type="Proteomes" id="UP000827872"/>
    </source>
</evidence>
<accession>A0ACB8E6E4</accession>
<gene>
    <name evidence="1" type="ORF">K3G42_003580</name>
</gene>
<dbReference type="Proteomes" id="UP000827872">
    <property type="component" value="Linkage Group LG10"/>
</dbReference>
<organism evidence="1 2">
    <name type="scientific">Sphaerodactylus townsendi</name>
    <dbReference type="NCBI Taxonomy" id="933632"/>
    <lineage>
        <taxon>Eukaryota</taxon>
        <taxon>Metazoa</taxon>
        <taxon>Chordata</taxon>
        <taxon>Craniata</taxon>
        <taxon>Vertebrata</taxon>
        <taxon>Euteleostomi</taxon>
        <taxon>Lepidosauria</taxon>
        <taxon>Squamata</taxon>
        <taxon>Bifurcata</taxon>
        <taxon>Gekkota</taxon>
        <taxon>Sphaerodactylidae</taxon>
        <taxon>Sphaerodactylus</taxon>
    </lineage>
</organism>